<comment type="caution">
    <text evidence="9">The sequence shown here is derived from an EMBL/GenBank/DDBJ whole genome shotgun (WGS) entry which is preliminary data.</text>
</comment>
<evidence type="ECO:0000313" key="10">
    <source>
        <dbReference type="Proteomes" id="UP000295793"/>
    </source>
</evidence>
<evidence type="ECO:0000256" key="4">
    <source>
        <dbReference type="ARBA" id="ARBA00022603"/>
    </source>
</evidence>
<dbReference type="InterPro" id="IPR000878">
    <property type="entry name" value="4pyrrol_Mease"/>
</dbReference>
<evidence type="ECO:0000256" key="1">
    <source>
        <dbReference type="ARBA" id="ARBA00004953"/>
    </source>
</evidence>
<name>A0A4R3I4X8_9GAMM</name>
<dbReference type="UniPathway" id="UPA00148"/>
<dbReference type="InterPro" id="IPR006364">
    <property type="entry name" value="CobI/CbiL/CobIJ_dom"/>
</dbReference>
<dbReference type="EMBL" id="SLZR01000013">
    <property type="protein sequence ID" value="TCS39039.1"/>
    <property type="molecule type" value="Genomic_DNA"/>
</dbReference>
<sequence length="255" mass="27894">MNTTGKLYAVGVGTGDSELLTLKAARLLKSADVIAIPEKNKGQKDSFSWQIVTGALTEQEMLGERCYLHFPMTRDASINVPAWQQAARTLMHHLTAGKQVVFITEGDPSVYSTWAYIQDELNGLMPGLNAEVVPGITSITAVPAATQTPLADGKERFCVVPAAYGIECLDRLVEEFDTILLIKAGRIVPQLLTKLRDKGLEHCATYVSHASGANQEVYHNLADVPEEHRYFAMVQLSIRARKGVLRGTPASRAMQ</sequence>
<accession>A0A4R3I4X8</accession>
<keyword evidence="6" id="KW-0949">S-adenosyl-L-methionine</keyword>
<dbReference type="PIRSF" id="PIRSF036427">
    <property type="entry name" value="Precrrn-2_mtase"/>
    <property type="match status" value="1"/>
</dbReference>
<evidence type="ECO:0000313" key="9">
    <source>
        <dbReference type="EMBL" id="TCS39039.1"/>
    </source>
</evidence>
<evidence type="ECO:0000256" key="7">
    <source>
        <dbReference type="PIRNR" id="PIRNR036427"/>
    </source>
</evidence>
<comment type="pathway">
    <text evidence="1">Cofactor biosynthesis; adenosylcobalamin biosynthesis.</text>
</comment>
<dbReference type="Gene3D" id="3.40.1010.10">
    <property type="entry name" value="Cobalt-precorrin-4 Transmethylase, Domain 1"/>
    <property type="match status" value="1"/>
</dbReference>
<dbReference type="NCBIfam" id="TIGR01467">
    <property type="entry name" value="cobI_cbiL"/>
    <property type="match status" value="1"/>
</dbReference>
<dbReference type="AlphaFoldDB" id="A0A4R3I4X8"/>
<evidence type="ECO:0000259" key="8">
    <source>
        <dbReference type="Pfam" id="PF00590"/>
    </source>
</evidence>
<dbReference type="GO" id="GO:0009236">
    <property type="term" value="P:cobalamin biosynthetic process"/>
    <property type="evidence" value="ECO:0007669"/>
    <property type="project" value="UniProtKB-UniRule"/>
</dbReference>
<protein>
    <submittedName>
        <fullName evidence="9">Precorrin-2/cobalt-factor-2 C20-methyltransferase</fullName>
    </submittedName>
</protein>
<dbReference type="InterPro" id="IPR012382">
    <property type="entry name" value="CobI/CbiL"/>
</dbReference>
<dbReference type="SUPFAM" id="SSF53790">
    <property type="entry name" value="Tetrapyrrole methylase"/>
    <property type="match status" value="1"/>
</dbReference>
<keyword evidence="3" id="KW-0169">Cobalamin biosynthesis</keyword>
<evidence type="ECO:0000256" key="3">
    <source>
        <dbReference type="ARBA" id="ARBA00022573"/>
    </source>
</evidence>
<evidence type="ECO:0000256" key="2">
    <source>
        <dbReference type="ARBA" id="ARBA00005879"/>
    </source>
</evidence>
<proteinExistence type="inferred from homology"/>
<dbReference type="Gene3D" id="3.30.950.10">
    <property type="entry name" value="Methyltransferase, Cobalt-precorrin-4 Transmethylase, Domain 2"/>
    <property type="match status" value="1"/>
</dbReference>
<dbReference type="CDD" id="cd11645">
    <property type="entry name" value="Precorrin_2_C20_MT"/>
    <property type="match status" value="1"/>
</dbReference>
<keyword evidence="10" id="KW-1185">Reference proteome</keyword>
<dbReference type="InterPro" id="IPR035996">
    <property type="entry name" value="4pyrrol_Methylase_sf"/>
</dbReference>
<comment type="similarity">
    <text evidence="2 7">Belongs to the precorrin methyltransferase family.</text>
</comment>
<dbReference type="OrthoDB" id="9804789at2"/>
<dbReference type="Proteomes" id="UP000295793">
    <property type="component" value="Unassembled WGS sequence"/>
</dbReference>
<dbReference type="Pfam" id="PF00590">
    <property type="entry name" value="TP_methylase"/>
    <property type="match status" value="1"/>
</dbReference>
<evidence type="ECO:0000256" key="6">
    <source>
        <dbReference type="ARBA" id="ARBA00022691"/>
    </source>
</evidence>
<keyword evidence="5 9" id="KW-0808">Transferase</keyword>
<evidence type="ECO:0000256" key="5">
    <source>
        <dbReference type="ARBA" id="ARBA00022679"/>
    </source>
</evidence>
<feature type="domain" description="Tetrapyrrole methylase" evidence="8">
    <location>
        <begin position="6"/>
        <end position="221"/>
    </location>
</feature>
<dbReference type="PANTHER" id="PTHR43467:SF2">
    <property type="entry name" value="COBALT-PRECORRIN-2 C(20)-METHYLTRANSFERASE"/>
    <property type="match status" value="1"/>
</dbReference>
<dbReference type="RefSeq" id="WP_132702537.1">
    <property type="nucleotide sequence ID" value="NZ_SLZR01000013.1"/>
</dbReference>
<dbReference type="GO" id="GO:0030788">
    <property type="term" value="F:precorrin-2 C20-methyltransferase activity"/>
    <property type="evidence" value="ECO:0007669"/>
    <property type="project" value="InterPro"/>
</dbReference>
<dbReference type="PANTHER" id="PTHR43467">
    <property type="entry name" value="COBALT-PRECORRIN-2 C(20)-METHYLTRANSFERASE"/>
    <property type="match status" value="1"/>
</dbReference>
<reference evidence="9 10" key="1">
    <citation type="submission" date="2019-03" db="EMBL/GenBank/DDBJ databases">
        <title>Genomic Encyclopedia of Archaeal and Bacterial Type Strains, Phase II (KMG-II): from individual species to whole genera.</title>
        <authorList>
            <person name="Goeker M."/>
        </authorList>
    </citation>
    <scope>NUCLEOTIDE SEQUENCE [LARGE SCALE GENOMIC DNA]</scope>
    <source>
        <strain evidence="9 10">DSM 15388</strain>
    </source>
</reference>
<dbReference type="InterPro" id="IPR014776">
    <property type="entry name" value="4pyrrole_Mease_sub2"/>
</dbReference>
<gene>
    <name evidence="9" type="ORF">BCF53_11385</name>
</gene>
<keyword evidence="4 9" id="KW-0489">Methyltransferase</keyword>
<dbReference type="GO" id="GO:0032259">
    <property type="term" value="P:methylation"/>
    <property type="evidence" value="ECO:0007669"/>
    <property type="project" value="UniProtKB-KW"/>
</dbReference>
<organism evidence="9 10">
    <name type="scientific">Reinekea marinisedimentorum</name>
    <dbReference type="NCBI Taxonomy" id="230495"/>
    <lineage>
        <taxon>Bacteria</taxon>
        <taxon>Pseudomonadati</taxon>
        <taxon>Pseudomonadota</taxon>
        <taxon>Gammaproteobacteria</taxon>
        <taxon>Oceanospirillales</taxon>
        <taxon>Saccharospirillaceae</taxon>
        <taxon>Reinekea</taxon>
    </lineage>
</organism>
<dbReference type="InterPro" id="IPR014777">
    <property type="entry name" value="4pyrrole_Mease_sub1"/>
</dbReference>